<dbReference type="SUPFAM" id="SSF52047">
    <property type="entry name" value="RNI-like"/>
    <property type="match status" value="1"/>
</dbReference>
<sequence length="171" mass="19228">MGYTCDKVKVLMGAPKLRHVDNMGFDESGPLNDMELLPRCRELVHLDISWSICPDFLPSNFFFCLPAFKSLTVTCHELTLCQSGQNVRQLFADLAGFQHRSATALSSLTLRNFQVDGQLFAEELTATLSLLPEIKVLCVDRFRSSVDPLLQALTYTKDHHNLLPNLTTLLD</sequence>
<dbReference type="Proteomes" id="UP000799118">
    <property type="component" value="Unassembled WGS sequence"/>
</dbReference>
<name>A0A6A4GE04_9AGAR</name>
<evidence type="ECO:0000313" key="1">
    <source>
        <dbReference type="EMBL" id="KAE9383660.1"/>
    </source>
</evidence>
<evidence type="ECO:0000313" key="2">
    <source>
        <dbReference type="Proteomes" id="UP000799118"/>
    </source>
</evidence>
<evidence type="ECO:0008006" key="3">
    <source>
        <dbReference type="Google" id="ProtNLM"/>
    </source>
</evidence>
<protein>
    <recommendedName>
        <fullName evidence="3">RNI-like protein</fullName>
    </recommendedName>
</protein>
<dbReference type="OrthoDB" id="2269034at2759"/>
<keyword evidence="2" id="KW-1185">Reference proteome</keyword>
<organism evidence="1 2">
    <name type="scientific">Gymnopus androsaceus JB14</name>
    <dbReference type="NCBI Taxonomy" id="1447944"/>
    <lineage>
        <taxon>Eukaryota</taxon>
        <taxon>Fungi</taxon>
        <taxon>Dikarya</taxon>
        <taxon>Basidiomycota</taxon>
        <taxon>Agaricomycotina</taxon>
        <taxon>Agaricomycetes</taxon>
        <taxon>Agaricomycetidae</taxon>
        <taxon>Agaricales</taxon>
        <taxon>Marasmiineae</taxon>
        <taxon>Omphalotaceae</taxon>
        <taxon>Gymnopus</taxon>
    </lineage>
</organism>
<reference evidence="1" key="1">
    <citation type="journal article" date="2019" name="Environ. Microbiol.">
        <title>Fungal ecological strategies reflected in gene transcription - a case study of two litter decomposers.</title>
        <authorList>
            <person name="Barbi F."/>
            <person name="Kohler A."/>
            <person name="Barry K."/>
            <person name="Baskaran P."/>
            <person name="Daum C."/>
            <person name="Fauchery L."/>
            <person name="Ihrmark K."/>
            <person name="Kuo A."/>
            <person name="LaButti K."/>
            <person name="Lipzen A."/>
            <person name="Morin E."/>
            <person name="Grigoriev I.V."/>
            <person name="Henrissat B."/>
            <person name="Lindahl B."/>
            <person name="Martin F."/>
        </authorList>
    </citation>
    <scope>NUCLEOTIDE SEQUENCE</scope>
    <source>
        <strain evidence="1">JB14</strain>
    </source>
</reference>
<gene>
    <name evidence="1" type="ORF">BT96DRAFT_1008912</name>
</gene>
<proteinExistence type="predicted"/>
<accession>A0A6A4GE04</accession>
<dbReference type="EMBL" id="ML770372">
    <property type="protein sequence ID" value="KAE9383660.1"/>
    <property type="molecule type" value="Genomic_DNA"/>
</dbReference>
<dbReference type="AlphaFoldDB" id="A0A6A4GE04"/>